<evidence type="ECO:0000256" key="4">
    <source>
        <dbReference type="ARBA" id="ARBA00023159"/>
    </source>
</evidence>
<evidence type="ECO:0000256" key="6">
    <source>
        <dbReference type="ARBA" id="ARBA00023242"/>
    </source>
</evidence>
<dbReference type="GO" id="GO:0003712">
    <property type="term" value="F:transcription coregulator activity"/>
    <property type="evidence" value="ECO:0007669"/>
    <property type="project" value="InterPro"/>
</dbReference>
<evidence type="ECO:0000256" key="5">
    <source>
        <dbReference type="ARBA" id="ARBA00023163"/>
    </source>
</evidence>
<dbReference type="GO" id="GO:0045944">
    <property type="term" value="P:positive regulation of transcription by RNA polymerase II"/>
    <property type="evidence" value="ECO:0007669"/>
    <property type="project" value="UniProtKB-ARBA"/>
</dbReference>
<keyword evidence="9" id="KW-0675">Receptor</keyword>
<evidence type="ECO:0000256" key="2">
    <source>
        <dbReference type="ARBA" id="ARBA00006210"/>
    </source>
</evidence>
<dbReference type="Pfam" id="PF10744">
    <property type="entry name" value="Med1"/>
    <property type="match status" value="1"/>
</dbReference>
<dbReference type="InterPro" id="IPR019680">
    <property type="entry name" value="Mediator_Med1"/>
</dbReference>
<gene>
    <name evidence="9" type="ORF">PROFUN_09919</name>
</gene>
<evidence type="ECO:0000256" key="3">
    <source>
        <dbReference type="ARBA" id="ARBA00023015"/>
    </source>
</evidence>
<comment type="caution">
    <text evidence="9">The sequence shown here is derived from an EMBL/GenBank/DDBJ whole genome shotgun (WGS) entry which is preliminary data.</text>
</comment>
<protein>
    <recommendedName>
        <fullName evidence="7">Mediator of RNA polymerase II transcription subunit 1</fullName>
    </recommendedName>
    <alternativeName>
        <fullName evidence="7">Mediator complex subunit 1</fullName>
    </alternativeName>
</protein>
<evidence type="ECO:0000256" key="7">
    <source>
        <dbReference type="RuleBase" id="RU364059"/>
    </source>
</evidence>
<dbReference type="PANTHER" id="PTHR12881:SF10">
    <property type="entry name" value="MEDIATOR OF RNA POLYMERASE II TRANSCRIPTION SUBUNIT 1"/>
    <property type="match status" value="1"/>
</dbReference>
<comment type="similarity">
    <text evidence="2 7">Belongs to the Mediator complex subunit 1 family.</text>
</comment>
<dbReference type="STRING" id="1890364.A0A2P6NG82"/>
<dbReference type="EMBL" id="MDYQ01000092">
    <property type="protein sequence ID" value="PRP82968.1"/>
    <property type="molecule type" value="Genomic_DNA"/>
</dbReference>
<dbReference type="Proteomes" id="UP000241769">
    <property type="component" value="Unassembled WGS sequence"/>
</dbReference>
<proteinExistence type="inferred from homology"/>
<keyword evidence="10" id="KW-1185">Reference proteome</keyword>
<evidence type="ECO:0000313" key="9">
    <source>
        <dbReference type="EMBL" id="PRP82968.1"/>
    </source>
</evidence>
<accession>A0A2P6NG82</accession>
<dbReference type="AlphaFoldDB" id="A0A2P6NG82"/>
<comment type="function">
    <text evidence="7">Component of the Mediator complex, a coactivator involved in the regulated transcription of nearly all RNA polymerase II-dependent genes. Mediator functions as a bridge to convey information from gene-specific regulatory proteins to the basal RNA polymerase II transcription machinery. Mediator is recruited to promoters by direct interactions with regulatory proteins and serves as a scaffold for the assembly of a functional preinitiation complex with RNA polymerase II and the general transcription factors.</text>
</comment>
<keyword evidence="4 7" id="KW-0010">Activator</keyword>
<keyword evidence="3 7" id="KW-0805">Transcription regulation</keyword>
<evidence type="ECO:0000256" key="1">
    <source>
        <dbReference type="ARBA" id="ARBA00004123"/>
    </source>
</evidence>
<evidence type="ECO:0000313" key="10">
    <source>
        <dbReference type="Proteomes" id="UP000241769"/>
    </source>
</evidence>
<keyword evidence="6 7" id="KW-0539">Nucleus</keyword>
<reference evidence="9 10" key="1">
    <citation type="journal article" date="2018" name="Genome Biol. Evol.">
        <title>Multiple Roots of Fruiting Body Formation in Amoebozoa.</title>
        <authorList>
            <person name="Hillmann F."/>
            <person name="Forbes G."/>
            <person name="Novohradska S."/>
            <person name="Ferling I."/>
            <person name="Riege K."/>
            <person name="Groth M."/>
            <person name="Westermann M."/>
            <person name="Marz M."/>
            <person name="Spaller T."/>
            <person name="Winckler T."/>
            <person name="Schaap P."/>
            <person name="Glockner G."/>
        </authorList>
    </citation>
    <scope>NUCLEOTIDE SEQUENCE [LARGE SCALE GENOMIC DNA]</scope>
    <source>
        <strain evidence="9 10">Jena</strain>
    </source>
</reference>
<keyword evidence="5 7" id="KW-0804">Transcription</keyword>
<evidence type="ECO:0000259" key="8">
    <source>
        <dbReference type="Pfam" id="PF10744"/>
    </source>
</evidence>
<dbReference type="GO" id="GO:0016592">
    <property type="term" value="C:mediator complex"/>
    <property type="evidence" value="ECO:0007669"/>
    <property type="project" value="InterPro"/>
</dbReference>
<sequence>MASAAGLANREDNVQDKLNAIKTLITRTNEELGITKGEPQDPLKMHPMGPVNIDDARFRVREALQQVRGVLTRYTHQLNTERDVALNKYLKMLQDRNNSESAAKSLERSLEQCQQLGNKYIQDSISQAVETQKEDNKAISRFSEKEQSQQRLNQMIHRIKEVGEQAGLQFFSEKLDGTMSEVPNAHHQISLSSVALLFDVYLNELGNVENVSLTLEDGTQKPEYNYELCQSIKRGFNDFVDKITKLTNQDKLFQELQAYDLKKVKSVMEADLLLLHDDEKKHYKQYELLQNKYGMMRNSCEGLVIYFYLPKTTMSQWEDTENSLKLHEMLYENSVKEIRTQVYSLLLGVEKSGMNEKTLAKETQLITENDRITLKDPSIDDQDSSKIPARFVLFGDLLLCATAVQSLVDLLTERDHTWSDMNDNMDTQPIEYELVATKASSMEKQKVVDGVEHHYVFCGSSVNTSTIRINRIPFHSIHQVLPILQILRQQLMFSELFSSCFEEEGREEPTQAMDQGSNWRQQKQMIEISTESPGTISATLLHPKTLSLICLSVHILPGGLIQIRLLGLTEEVAMQWASELSALLAGCRSIPHVVNQLMSKLSD</sequence>
<organism evidence="9 10">
    <name type="scientific">Planoprotostelium fungivorum</name>
    <dbReference type="NCBI Taxonomy" id="1890364"/>
    <lineage>
        <taxon>Eukaryota</taxon>
        <taxon>Amoebozoa</taxon>
        <taxon>Evosea</taxon>
        <taxon>Variosea</taxon>
        <taxon>Cavosteliida</taxon>
        <taxon>Cavosteliaceae</taxon>
        <taxon>Planoprotostelium</taxon>
    </lineage>
</organism>
<name>A0A2P6NG82_9EUKA</name>
<dbReference type="PANTHER" id="PTHR12881">
    <property type="entry name" value="MEDIATOR OF RNA POLYMERASE II TRANSCRIPTION SUBUNIT 1"/>
    <property type="match status" value="1"/>
</dbReference>
<dbReference type="InParanoid" id="A0A2P6NG82"/>
<dbReference type="OrthoDB" id="2281547at2759"/>
<dbReference type="InterPro" id="IPR051999">
    <property type="entry name" value="Mediator_complex_subunit_1"/>
</dbReference>
<comment type="subcellular location">
    <subcellularLocation>
        <location evidence="1 7">Nucleus</location>
    </subcellularLocation>
</comment>
<feature type="domain" description="Mediator complex subunit Med1" evidence="8">
    <location>
        <begin position="153"/>
        <end position="501"/>
    </location>
</feature>